<dbReference type="InterPro" id="IPR011008">
    <property type="entry name" value="Dimeric_a/b-barrel"/>
</dbReference>
<evidence type="ECO:0000313" key="4">
    <source>
        <dbReference type="EMBL" id="BDG05025.1"/>
    </source>
</evidence>
<accession>A0ABM7WZV1</accession>
<keyword evidence="5" id="KW-1185">Reference proteome</keyword>
<organism evidence="4 5">
    <name type="scientific">Anaeromyxobacter oryzae</name>
    <dbReference type="NCBI Taxonomy" id="2918170"/>
    <lineage>
        <taxon>Bacteria</taxon>
        <taxon>Pseudomonadati</taxon>
        <taxon>Myxococcota</taxon>
        <taxon>Myxococcia</taxon>
        <taxon>Myxococcales</taxon>
        <taxon>Cystobacterineae</taxon>
        <taxon>Anaeromyxobacteraceae</taxon>
        <taxon>Anaeromyxobacter</taxon>
    </lineage>
</organism>
<dbReference type="EMBL" id="AP025591">
    <property type="protein sequence ID" value="BDG05025.1"/>
    <property type="molecule type" value="Genomic_DNA"/>
</dbReference>
<sequence>MKFLFLYRKSPDPRDQPSPADMQAGYMQWKSWMAKHTKEILEQPPARSGPKPGGTSAVCKAGAVTDGPYVEGKEIVAGWSFIEAESLARAVGIAKEVPMFTSVEIIEITTF</sequence>
<dbReference type="InterPro" id="IPR005545">
    <property type="entry name" value="YCII"/>
</dbReference>
<dbReference type="SUPFAM" id="SSF54909">
    <property type="entry name" value="Dimeric alpha+beta barrel"/>
    <property type="match status" value="1"/>
</dbReference>
<dbReference type="Pfam" id="PF03795">
    <property type="entry name" value="YCII"/>
    <property type="match status" value="1"/>
</dbReference>
<dbReference type="Gene3D" id="3.30.70.1060">
    <property type="entry name" value="Dimeric alpha+beta barrel"/>
    <property type="match status" value="1"/>
</dbReference>
<name>A0ABM7WZV1_9BACT</name>
<feature type="domain" description="YCII-related" evidence="3">
    <location>
        <begin position="60"/>
        <end position="108"/>
    </location>
</feature>
<evidence type="ECO:0000313" key="5">
    <source>
        <dbReference type="Proteomes" id="UP001162891"/>
    </source>
</evidence>
<protein>
    <recommendedName>
        <fullName evidence="3">YCII-related domain-containing protein</fullName>
    </recommendedName>
</protein>
<dbReference type="Proteomes" id="UP001162891">
    <property type="component" value="Chromosome"/>
</dbReference>
<evidence type="ECO:0000259" key="3">
    <source>
        <dbReference type="Pfam" id="PF03795"/>
    </source>
</evidence>
<proteinExistence type="inferred from homology"/>
<comment type="similarity">
    <text evidence="1">Belongs to the YciI family.</text>
</comment>
<reference evidence="5" key="1">
    <citation type="journal article" date="2022" name="Int. J. Syst. Evol. Microbiol.">
        <title>Anaeromyxobacter oryzae sp. nov., Anaeromyxobacter diazotrophicus sp. nov. and Anaeromyxobacter paludicola sp. nov., isolated from paddy soils.</title>
        <authorList>
            <person name="Itoh H."/>
            <person name="Xu Z."/>
            <person name="Mise K."/>
            <person name="Masuda Y."/>
            <person name="Ushijima N."/>
            <person name="Hayakawa C."/>
            <person name="Shiratori Y."/>
            <person name="Senoo K."/>
        </authorList>
    </citation>
    <scope>NUCLEOTIDE SEQUENCE [LARGE SCALE GENOMIC DNA]</scope>
    <source>
        <strain evidence="5">Red232</strain>
    </source>
</reference>
<evidence type="ECO:0000256" key="2">
    <source>
        <dbReference type="SAM" id="MobiDB-lite"/>
    </source>
</evidence>
<evidence type="ECO:0000256" key="1">
    <source>
        <dbReference type="ARBA" id="ARBA00007689"/>
    </source>
</evidence>
<feature type="region of interest" description="Disordered" evidence="2">
    <location>
        <begin position="1"/>
        <end position="22"/>
    </location>
</feature>
<dbReference type="RefSeq" id="WP_248353553.1">
    <property type="nucleotide sequence ID" value="NZ_AP025591.1"/>
</dbReference>
<gene>
    <name evidence="4" type="ORF">AMOR_40210</name>
</gene>